<dbReference type="Proteomes" id="UP000253104">
    <property type="component" value="Chromosome mHSR5_B"/>
</dbReference>
<dbReference type="EMBL" id="CP024903">
    <property type="protein sequence ID" value="AXF23514.1"/>
    <property type="molecule type" value="Genomic_DNA"/>
</dbReference>
<evidence type="ECO:0000256" key="1">
    <source>
        <dbReference type="ARBA" id="ARBA00022829"/>
    </source>
</evidence>
<dbReference type="AlphaFoldDB" id="A0A2Z5N3J3"/>
<dbReference type="InterPro" id="IPR036086">
    <property type="entry name" value="ParB/Sulfiredoxin_sf"/>
</dbReference>
<accession>A0A2Z5N3J3</accession>
<dbReference type="InterPro" id="IPR050336">
    <property type="entry name" value="Chromosome_partition/occlusion"/>
</dbReference>
<proteinExistence type="predicted"/>
<dbReference type="GO" id="GO:0005694">
    <property type="term" value="C:chromosome"/>
    <property type="evidence" value="ECO:0007669"/>
    <property type="project" value="TreeGrafter"/>
</dbReference>
<protein>
    <submittedName>
        <fullName evidence="3">Chromosome partitioning protein ParB</fullName>
    </submittedName>
</protein>
<evidence type="ECO:0000313" key="3">
    <source>
        <dbReference type="EMBL" id="AXF23514.1"/>
    </source>
</evidence>
<reference evidence="3 4" key="1">
    <citation type="journal article" date="2018" name="ISME J.">
        <title>Involvement of Burkholderiaceae and sulfurous volatiles in disease-suppressive soils.</title>
        <authorList>
            <person name="Carrion V.J."/>
            <person name="Cordovez V."/>
            <person name="Tyc O."/>
            <person name="Etalo D.W."/>
            <person name="de Bruijn I."/>
            <person name="de Jager V.C."/>
            <person name="Medema M.H."/>
            <person name="Eberl L."/>
            <person name="Raaijmakers J.M."/>
        </authorList>
    </citation>
    <scope>NUCLEOTIDE SEQUENCE [LARGE SCALE GENOMIC DNA]</scope>
    <source>
        <strain evidence="4">mHSR5</strain>
    </source>
</reference>
<dbReference type="Gene3D" id="3.90.1530.10">
    <property type="entry name" value="Conserved hypothetical protein from pyrococcus furiosus pfu- 392566-001, ParB domain"/>
    <property type="match status" value="1"/>
</dbReference>
<dbReference type="SMART" id="SM00470">
    <property type="entry name" value="ParB"/>
    <property type="match status" value="1"/>
</dbReference>
<dbReference type="GO" id="GO:0045881">
    <property type="term" value="P:positive regulation of sporulation resulting in formation of a cellular spore"/>
    <property type="evidence" value="ECO:0007669"/>
    <property type="project" value="TreeGrafter"/>
</dbReference>
<dbReference type="GO" id="GO:0007059">
    <property type="term" value="P:chromosome segregation"/>
    <property type="evidence" value="ECO:0007669"/>
    <property type="project" value="UniProtKB-KW"/>
</dbReference>
<dbReference type="Pfam" id="PF17762">
    <property type="entry name" value="HTH_ParB"/>
    <property type="match status" value="1"/>
</dbReference>
<dbReference type="CDD" id="cd16387">
    <property type="entry name" value="ParB_N_Srx"/>
    <property type="match status" value="1"/>
</dbReference>
<dbReference type="PANTHER" id="PTHR33375:SF1">
    <property type="entry name" value="CHROMOSOME-PARTITIONING PROTEIN PARB-RELATED"/>
    <property type="match status" value="1"/>
</dbReference>
<dbReference type="InterPro" id="IPR041468">
    <property type="entry name" value="HTH_ParB/Spo0J"/>
</dbReference>
<evidence type="ECO:0000313" key="4">
    <source>
        <dbReference type="Proteomes" id="UP000253104"/>
    </source>
</evidence>
<evidence type="ECO:0000259" key="2">
    <source>
        <dbReference type="SMART" id="SM00470"/>
    </source>
</evidence>
<keyword evidence="1" id="KW-0159">Chromosome partition</keyword>
<dbReference type="InterPro" id="IPR003115">
    <property type="entry name" value="ParB_N"/>
</dbReference>
<sequence>MDAATTVQAEMELVPGNVKEIVKPFRQGTADVYMVSLDAIRVRPEFNEAREADPEYPTAVREIADSIKANGFFRHKPIKVAAAADGYLYVSDGHTRWDGVLLANSEGAGIEAVPVINEVRGTTEEDRIFGLILDNSGRRLTLLGEAMVIKRLIGRGIDEKEIARRLTRNVASIRNALTLVAAPTPIKEMVTSGAVSATSAVKVMKEQGVNAVAHLQAAKEAVTAAGKTKVTPKALKAVGGQKQTARSNDAGLLDWLQAQGNVAISKMHVAGEQPVFRVGVLDLLERPVAGEGADLRAAIVNARERGAK</sequence>
<dbReference type="OrthoDB" id="6846089at2"/>
<feature type="domain" description="ParB-like N-terminal" evidence="2">
    <location>
        <begin position="33"/>
        <end position="135"/>
    </location>
</feature>
<organism evidence="3 4">
    <name type="scientific">Burkholderia pyrrocinia</name>
    <name type="common">Pseudomonas pyrrocinia</name>
    <dbReference type="NCBI Taxonomy" id="60550"/>
    <lineage>
        <taxon>Bacteria</taxon>
        <taxon>Pseudomonadati</taxon>
        <taxon>Pseudomonadota</taxon>
        <taxon>Betaproteobacteria</taxon>
        <taxon>Burkholderiales</taxon>
        <taxon>Burkholderiaceae</taxon>
        <taxon>Burkholderia</taxon>
        <taxon>Burkholderia cepacia complex</taxon>
    </lineage>
</organism>
<dbReference type="SUPFAM" id="SSF110849">
    <property type="entry name" value="ParB/Sulfiredoxin"/>
    <property type="match status" value="1"/>
</dbReference>
<gene>
    <name evidence="3" type="ORF">CUJ89_24175</name>
</gene>
<dbReference type="PANTHER" id="PTHR33375">
    <property type="entry name" value="CHROMOSOME-PARTITIONING PROTEIN PARB-RELATED"/>
    <property type="match status" value="1"/>
</dbReference>
<dbReference type="Gene3D" id="1.10.10.2830">
    <property type="match status" value="1"/>
</dbReference>
<name>A0A2Z5N3J3_BURPY</name>
<dbReference type="SUPFAM" id="SSF109709">
    <property type="entry name" value="KorB DNA-binding domain-like"/>
    <property type="match status" value="1"/>
</dbReference>
<dbReference type="RefSeq" id="WP_114179920.1">
    <property type="nucleotide sequence ID" value="NZ_CP024903.1"/>
</dbReference>